<gene>
    <name evidence="2" type="ORF">LITE_LOCUS7566</name>
</gene>
<organism evidence="2 3">
    <name type="scientific">Linum tenue</name>
    <dbReference type="NCBI Taxonomy" id="586396"/>
    <lineage>
        <taxon>Eukaryota</taxon>
        <taxon>Viridiplantae</taxon>
        <taxon>Streptophyta</taxon>
        <taxon>Embryophyta</taxon>
        <taxon>Tracheophyta</taxon>
        <taxon>Spermatophyta</taxon>
        <taxon>Magnoliopsida</taxon>
        <taxon>eudicotyledons</taxon>
        <taxon>Gunneridae</taxon>
        <taxon>Pentapetalae</taxon>
        <taxon>rosids</taxon>
        <taxon>fabids</taxon>
        <taxon>Malpighiales</taxon>
        <taxon>Linaceae</taxon>
        <taxon>Linum</taxon>
    </lineage>
</organism>
<evidence type="ECO:0000313" key="2">
    <source>
        <dbReference type="EMBL" id="CAI0392491.1"/>
    </source>
</evidence>
<comment type="caution">
    <text evidence="2">The sequence shown here is derived from an EMBL/GenBank/DDBJ whole genome shotgun (WGS) entry which is preliminary data.</text>
</comment>
<evidence type="ECO:0000256" key="1">
    <source>
        <dbReference type="SAM" id="MobiDB-lite"/>
    </source>
</evidence>
<reference evidence="2" key="1">
    <citation type="submission" date="2022-08" db="EMBL/GenBank/DDBJ databases">
        <authorList>
            <person name="Gutierrez-Valencia J."/>
        </authorList>
    </citation>
    <scope>NUCLEOTIDE SEQUENCE</scope>
</reference>
<protein>
    <submittedName>
        <fullName evidence="2">Uncharacterized protein</fullName>
    </submittedName>
</protein>
<keyword evidence="3" id="KW-1185">Reference proteome</keyword>
<dbReference type="AlphaFoldDB" id="A0AAV0I4F4"/>
<feature type="region of interest" description="Disordered" evidence="1">
    <location>
        <begin position="1"/>
        <end position="24"/>
    </location>
</feature>
<dbReference type="Proteomes" id="UP001154282">
    <property type="component" value="Unassembled WGS sequence"/>
</dbReference>
<proteinExistence type="predicted"/>
<evidence type="ECO:0000313" key="3">
    <source>
        <dbReference type="Proteomes" id="UP001154282"/>
    </source>
</evidence>
<sequence>MELATDPCGGEGATEAAELIISEV</sequence>
<dbReference type="EMBL" id="CAMGYJ010000003">
    <property type="protein sequence ID" value="CAI0392491.1"/>
    <property type="molecule type" value="Genomic_DNA"/>
</dbReference>
<name>A0AAV0I4F4_9ROSI</name>
<accession>A0AAV0I4F4</accession>